<dbReference type="OrthoDB" id="145878at2157"/>
<name>A0A1S8ARN0_9EURY</name>
<dbReference type="InterPro" id="IPR002372">
    <property type="entry name" value="PQQ_rpt_dom"/>
</dbReference>
<proteinExistence type="predicted"/>
<dbReference type="STRING" id="301967.A6E15_18240"/>
<dbReference type="SUPFAM" id="SSF50998">
    <property type="entry name" value="Quinoprotein alcohol dehydrogenase-like"/>
    <property type="match status" value="1"/>
</dbReference>
<feature type="domain" description="Pyrrolo-quinoline quinone repeat" evidence="1">
    <location>
        <begin position="5"/>
        <end position="122"/>
    </location>
</feature>
<dbReference type="EMBL" id="LWLN01000002">
    <property type="protein sequence ID" value="OLZ39330.1"/>
    <property type="molecule type" value="Genomic_DNA"/>
</dbReference>
<sequence length="175" mass="18969">MVTERGVFVVDGNTLGIHDRQTGDRNSETRLFEPGETLSTTMAVDQRTAFVATDEELLAVDIETGTTRWRHDDGVYAQGFSVGSETVVAMVDGSENVSTELRETITAFDREAGDVRWNYALDGFHSEAIPPVLGAVPCSLRPAASAVWPHWETSIRTAKMSGSAGLTTKFTISSV</sequence>
<dbReference type="AlphaFoldDB" id="A0A1S8ARN0"/>
<dbReference type="Proteomes" id="UP000189370">
    <property type="component" value="Unassembled WGS sequence"/>
</dbReference>
<protein>
    <recommendedName>
        <fullName evidence="1">Pyrrolo-quinoline quinone repeat domain-containing protein</fullName>
    </recommendedName>
</protein>
<evidence type="ECO:0000313" key="3">
    <source>
        <dbReference type="Proteomes" id="UP000189370"/>
    </source>
</evidence>
<accession>A0A1S8ARN0</accession>
<gene>
    <name evidence="2" type="ORF">A6E15_18240</name>
</gene>
<evidence type="ECO:0000259" key="1">
    <source>
        <dbReference type="Pfam" id="PF13360"/>
    </source>
</evidence>
<dbReference type="InterPro" id="IPR015943">
    <property type="entry name" value="WD40/YVTN_repeat-like_dom_sf"/>
</dbReference>
<reference evidence="3" key="1">
    <citation type="submission" date="2016-04" db="EMBL/GenBank/DDBJ databases">
        <authorList>
            <person name="Chen S.-C."/>
            <person name="Lai M.-C."/>
        </authorList>
    </citation>
    <scope>NUCLEOTIDE SEQUENCE [LARGE SCALE GENOMIC DNA]</scope>
    <source>
        <strain evidence="3">AB14</strain>
    </source>
</reference>
<dbReference type="Gene3D" id="2.130.10.10">
    <property type="entry name" value="YVTN repeat-like/Quinoprotein amine dehydrogenase"/>
    <property type="match status" value="1"/>
</dbReference>
<dbReference type="InterPro" id="IPR011047">
    <property type="entry name" value="Quinoprotein_ADH-like_sf"/>
</dbReference>
<comment type="caution">
    <text evidence="2">The sequence shown here is derived from an EMBL/GenBank/DDBJ whole genome shotgun (WGS) entry which is preliminary data.</text>
</comment>
<keyword evidence="3" id="KW-1185">Reference proteome</keyword>
<evidence type="ECO:0000313" key="2">
    <source>
        <dbReference type="EMBL" id="OLZ39330.1"/>
    </source>
</evidence>
<dbReference type="Pfam" id="PF13360">
    <property type="entry name" value="PQQ_2"/>
    <property type="match status" value="1"/>
</dbReference>
<organism evidence="2 3">
    <name type="scientific">Natrinema saccharevitans</name>
    <dbReference type="NCBI Taxonomy" id="301967"/>
    <lineage>
        <taxon>Archaea</taxon>
        <taxon>Methanobacteriati</taxon>
        <taxon>Methanobacteriota</taxon>
        <taxon>Stenosarchaea group</taxon>
        <taxon>Halobacteria</taxon>
        <taxon>Halobacteriales</taxon>
        <taxon>Natrialbaceae</taxon>
        <taxon>Natrinema</taxon>
    </lineage>
</organism>